<evidence type="ECO:0000259" key="4">
    <source>
        <dbReference type="PROSITE" id="PS51471"/>
    </source>
</evidence>
<dbReference type="Gene3D" id="2.60.120.330">
    <property type="entry name" value="B-lactam Antibiotic, Isopenicillin N Synthase, Chain"/>
    <property type="match status" value="1"/>
</dbReference>
<dbReference type="InterPro" id="IPR026992">
    <property type="entry name" value="DIOX_N"/>
</dbReference>
<dbReference type="AlphaFoldDB" id="A0A1S3BYJ4"/>
<dbReference type="Proteomes" id="UP001652600">
    <property type="component" value="Chromosome 7"/>
</dbReference>
<reference evidence="6" key="1">
    <citation type="submission" date="2025-08" db="UniProtKB">
        <authorList>
            <consortium name="RefSeq"/>
        </authorList>
    </citation>
    <scope>IDENTIFICATION</scope>
    <source>
        <tissue evidence="6">Stem</tissue>
    </source>
</reference>
<feature type="domain" description="Fe2OG dioxygenase" evidence="4">
    <location>
        <begin position="166"/>
        <end position="267"/>
    </location>
</feature>
<comment type="similarity">
    <text evidence="3">Belongs to the iron/ascorbate-dependent oxidoreductase family.</text>
</comment>
<accession>A0A1S3BYJ4</accession>
<dbReference type="InterPro" id="IPR027443">
    <property type="entry name" value="IPNS-like_sf"/>
</dbReference>
<name>A0A1S3BYJ4_CUCME</name>
<keyword evidence="2 3" id="KW-0408">Iron</keyword>
<gene>
    <name evidence="6" type="primary">LOC103494477</name>
</gene>
<dbReference type="eggNOG" id="KOG0143">
    <property type="taxonomic scope" value="Eukaryota"/>
</dbReference>
<evidence type="ECO:0000313" key="6">
    <source>
        <dbReference type="RefSeq" id="XP_008453897.2"/>
    </source>
</evidence>
<dbReference type="PANTHER" id="PTHR47990">
    <property type="entry name" value="2-OXOGLUTARATE (2OG) AND FE(II)-DEPENDENT OXYGENASE SUPERFAMILY PROTEIN-RELATED"/>
    <property type="match status" value="1"/>
</dbReference>
<dbReference type="InterPro" id="IPR050231">
    <property type="entry name" value="Iron_ascorbate_oxido_reductase"/>
</dbReference>
<evidence type="ECO:0000256" key="1">
    <source>
        <dbReference type="ARBA" id="ARBA00022723"/>
    </source>
</evidence>
<dbReference type="GO" id="GO:0016491">
    <property type="term" value="F:oxidoreductase activity"/>
    <property type="evidence" value="ECO:0007669"/>
    <property type="project" value="UniProtKB-KW"/>
</dbReference>
<dbReference type="GeneID" id="103494477"/>
<evidence type="ECO:0000313" key="5">
    <source>
        <dbReference type="Proteomes" id="UP001652600"/>
    </source>
</evidence>
<evidence type="ECO:0000256" key="3">
    <source>
        <dbReference type="RuleBase" id="RU003682"/>
    </source>
</evidence>
<proteinExistence type="inferred from homology"/>
<protein>
    <submittedName>
        <fullName evidence="6">Gibberellin 20-oxidase-like protein</fullName>
    </submittedName>
</protein>
<dbReference type="InterPro" id="IPR044861">
    <property type="entry name" value="IPNS-like_FE2OG_OXY"/>
</dbReference>
<dbReference type="InParanoid" id="A0A1S3BYJ4"/>
<keyword evidence="1 3" id="KW-0479">Metal-binding</keyword>
<keyword evidence="5" id="KW-1185">Reference proteome</keyword>
<dbReference type="GO" id="GO:0046872">
    <property type="term" value="F:metal ion binding"/>
    <property type="evidence" value="ECO:0007669"/>
    <property type="project" value="UniProtKB-KW"/>
</dbReference>
<dbReference type="Pfam" id="PF14226">
    <property type="entry name" value="DIOX_N"/>
    <property type="match status" value="1"/>
</dbReference>
<sequence length="322" mass="37411">MSKESIEMCEELPVMDMNCCEHLSESSRLSLYKACNEWGHFYIKNHGVSKELYWKLRAVTDELLTAVPEEAKERKLKVGVSWYTPRFKLSPYAESFKFLGPIFSDSASDLGFTEQVFGHRVTQFRNLLDEYGSIMIELSRRIMKLLLKMMGDSFEDKFYESEFSNCNGYIRINRYAPRNSNEEIEAFGKHTDISCVTILFQDEIGGIQMKSKQGDEWVDVRPLEDALLVNIGDFLQAWSNERLRSTEHRVVLKQNAERFTLGFFLVFGDDDRELYAPSEVVGEGNRRVYKPFSTKEYRAFRENNYGKVVGVPMREFAGIDLE</sequence>
<dbReference type="Pfam" id="PF03171">
    <property type="entry name" value="2OG-FeII_Oxy"/>
    <property type="match status" value="1"/>
</dbReference>
<dbReference type="KEGG" id="cmo:103494477"/>
<organism evidence="5 6">
    <name type="scientific">Cucumis melo</name>
    <name type="common">Muskmelon</name>
    <dbReference type="NCBI Taxonomy" id="3656"/>
    <lineage>
        <taxon>Eukaryota</taxon>
        <taxon>Viridiplantae</taxon>
        <taxon>Streptophyta</taxon>
        <taxon>Embryophyta</taxon>
        <taxon>Tracheophyta</taxon>
        <taxon>Spermatophyta</taxon>
        <taxon>Magnoliopsida</taxon>
        <taxon>eudicotyledons</taxon>
        <taxon>Gunneridae</taxon>
        <taxon>Pentapetalae</taxon>
        <taxon>rosids</taxon>
        <taxon>fabids</taxon>
        <taxon>Cucurbitales</taxon>
        <taxon>Cucurbitaceae</taxon>
        <taxon>Benincaseae</taxon>
        <taxon>Cucumis</taxon>
    </lineage>
</organism>
<dbReference type="SUPFAM" id="SSF51197">
    <property type="entry name" value="Clavaminate synthase-like"/>
    <property type="match status" value="1"/>
</dbReference>
<dbReference type="Gramene" id="MELO3C032832.2.1">
    <property type="protein sequence ID" value="MELO3C032832.2.1"/>
    <property type="gene ID" value="MELO3C032832.2"/>
</dbReference>
<dbReference type="RefSeq" id="XP_008453897.2">
    <property type="nucleotide sequence ID" value="XM_008455675.3"/>
</dbReference>
<dbReference type="PROSITE" id="PS51471">
    <property type="entry name" value="FE2OG_OXY"/>
    <property type="match status" value="1"/>
</dbReference>
<keyword evidence="3" id="KW-0560">Oxidoreductase</keyword>
<evidence type="ECO:0000256" key="2">
    <source>
        <dbReference type="ARBA" id="ARBA00023004"/>
    </source>
</evidence>
<dbReference type="InterPro" id="IPR005123">
    <property type="entry name" value="Oxoglu/Fe-dep_dioxygenase_dom"/>
</dbReference>